<organism evidence="7 8">
    <name type="scientific">Aspergillus tamarii</name>
    <dbReference type="NCBI Taxonomy" id="41984"/>
    <lineage>
        <taxon>Eukaryota</taxon>
        <taxon>Fungi</taxon>
        <taxon>Dikarya</taxon>
        <taxon>Ascomycota</taxon>
        <taxon>Pezizomycotina</taxon>
        <taxon>Eurotiomycetes</taxon>
        <taxon>Eurotiomycetidae</taxon>
        <taxon>Eurotiales</taxon>
        <taxon>Aspergillaceae</taxon>
        <taxon>Aspergillus</taxon>
        <taxon>Aspergillus subgen. Circumdati</taxon>
    </lineage>
</organism>
<evidence type="ECO:0000259" key="6">
    <source>
        <dbReference type="PROSITE" id="PS50048"/>
    </source>
</evidence>
<dbReference type="GO" id="GO:0009893">
    <property type="term" value="P:positive regulation of metabolic process"/>
    <property type="evidence" value="ECO:0007669"/>
    <property type="project" value="UniProtKB-ARBA"/>
</dbReference>
<dbReference type="Proteomes" id="UP000326950">
    <property type="component" value="Unassembled WGS sequence"/>
</dbReference>
<dbReference type="PANTHER" id="PTHR31644:SF1">
    <property type="entry name" value="ZN(II)2CYS6 TRANSCRIPTION FACTOR (EUROFUNG)"/>
    <property type="match status" value="1"/>
</dbReference>
<protein>
    <recommendedName>
        <fullName evidence="6">Zn(2)-C6 fungal-type domain-containing protein</fullName>
    </recommendedName>
</protein>
<dbReference type="InterPro" id="IPR036864">
    <property type="entry name" value="Zn2-C6_fun-type_DNA-bd_sf"/>
</dbReference>
<evidence type="ECO:0000256" key="3">
    <source>
        <dbReference type="ARBA" id="ARBA00023125"/>
    </source>
</evidence>
<evidence type="ECO:0000256" key="1">
    <source>
        <dbReference type="ARBA" id="ARBA00022723"/>
    </source>
</evidence>
<gene>
    <name evidence="7" type="ORF">BDV40DRAFT_308684</name>
</gene>
<name>A0A5N6V4Q9_ASPTM</name>
<keyword evidence="8" id="KW-1185">Reference proteome</keyword>
<dbReference type="SUPFAM" id="SSF57701">
    <property type="entry name" value="Zn2/Cys6 DNA-binding domain"/>
    <property type="match status" value="1"/>
</dbReference>
<evidence type="ECO:0000256" key="4">
    <source>
        <dbReference type="ARBA" id="ARBA00023163"/>
    </source>
</evidence>
<dbReference type="InterPro" id="IPR001138">
    <property type="entry name" value="Zn2Cys6_DnaBD"/>
</dbReference>
<feature type="domain" description="Zn(2)-C6 fungal-type" evidence="6">
    <location>
        <begin position="12"/>
        <end position="50"/>
    </location>
</feature>
<keyword evidence="2" id="KW-0805">Transcription regulation</keyword>
<dbReference type="Pfam" id="PF00172">
    <property type="entry name" value="Zn_clus"/>
    <property type="match status" value="1"/>
</dbReference>
<dbReference type="OrthoDB" id="5818554at2759"/>
<dbReference type="InterPro" id="IPR052780">
    <property type="entry name" value="AAA_Catabolism_Regulators"/>
</dbReference>
<dbReference type="GO" id="GO:0008270">
    <property type="term" value="F:zinc ion binding"/>
    <property type="evidence" value="ECO:0007669"/>
    <property type="project" value="InterPro"/>
</dbReference>
<keyword evidence="3" id="KW-0238">DNA-binding</keyword>
<evidence type="ECO:0000256" key="5">
    <source>
        <dbReference type="ARBA" id="ARBA00023242"/>
    </source>
</evidence>
<dbReference type="Gene3D" id="4.10.240.10">
    <property type="entry name" value="Zn(2)-C6 fungal-type DNA-binding domain"/>
    <property type="match status" value="1"/>
</dbReference>
<keyword evidence="4" id="KW-0804">Transcription</keyword>
<reference evidence="7 8" key="1">
    <citation type="submission" date="2019-04" db="EMBL/GenBank/DDBJ databases">
        <title>Friends and foes A comparative genomics study of 23 Aspergillus species from section Flavi.</title>
        <authorList>
            <consortium name="DOE Joint Genome Institute"/>
            <person name="Kjaerbolling I."/>
            <person name="Vesth T."/>
            <person name="Frisvad J.C."/>
            <person name="Nybo J.L."/>
            <person name="Theobald S."/>
            <person name="Kildgaard S."/>
            <person name="Isbrandt T."/>
            <person name="Kuo A."/>
            <person name="Sato A."/>
            <person name="Lyhne E.K."/>
            <person name="Kogle M.E."/>
            <person name="Wiebenga A."/>
            <person name="Kun R.S."/>
            <person name="Lubbers R.J."/>
            <person name="Makela M.R."/>
            <person name="Barry K."/>
            <person name="Chovatia M."/>
            <person name="Clum A."/>
            <person name="Daum C."/>
            <person name="Haridas S."/>
            <person name="He G."/>
            <person name="LaButti K."/>
            <person name="Lipzen A."/>
            <person name="Mondo S."/>
            <person name="Riley R."/>
            <person name="Salamov A."/>
            <person name="Simmons B.A."/>
            <person name="Magnuson J.K."/>
            <person name="Henrissat B."/>
            <person name="Mortensen U.H."/>
            <person name="Larsen T.O."/>
            <person name="Devries R.P."/>
            <person name="Grigoriev I.V."/>
            <person name="Machida M."/>
            <person name="Baker S.E."/>
            <person name="Andersen M.R."/>
        </authorList>
    </citation>
    <scope>NUCLEOTIDE SEQUENCE [LARGE SCALE GENOMIC DNA]</scope>
    <source>
        <strain evidence="7 8">CBS 117626</strain>
    </source>
</reference>
<dbReference type="PROSITE" id="PS50048">
    <property type="entry name" value="ZN2_CY6_FUNGAL_2"/>
    <property type="match status" value="1"/>
</dbReference>
<dbReference type="AlphaFoldDB" id="A0A5N6V4Q9"/>
<evidence type="ECO:0000313" key="7">
    <source>
        <dbReference type="EMBL" id="KAE8165767.1"/>
    </source>
</evidence>
<dbReference type="InterPro" id="IPR007219">
    <property type="entry name" value="XnlR_reg_dom"/>
</dbReference>
<keyword evidence="1" id="KW-0479">Metal-binding</keyword>
<dbReference type="CDD" id="cd00067">
    <property type="entry name" value="GAL4"/>
    <property type="match status" value="1"/>
</dbReference>
<proteinExistence type="predicted"/>
<dbReference type="GO" id="GO:0006351">
    <property type="term" value="P:DNA-templated transcription"/>
    <property type="evidence" value="ECO:0007669"/>
    <property type="project" value="InterPro"/>
</dbReference>
<dbReference type="SMART" id="SM00906">
    <property type="entry name" value="Fungal_trans"/>
    <property type="match status" value="1"/>
</dbReference>
<dbReference type="PANTHER" id="PTHR31644">
    <property type="entry name" value="TRANSCRIPTIONAL ACTIVATOR ARO80-RELATED"/>
    <property type="match status" value="1"/>
</dbReference>
<dbReference type="CDD" id="cd12148">
    <property type="entry name" value="fungal_TF_MHR"/>
    <property type="match status" value="1"/>
</dbReference>
<keyword evidence="5" id="KW-0539">Nucleus</keyword>
<sequence>MTKSKGERLYRACIRCRQRKTKCDLVRQYTNEYNYYPCSKCFSEGHRCLIATSRRGGDYSRFRVRKSQKHREEELRECHRSEHPIESRGVDSANTETAVADHNLGGIQNPLEALQILAQTASTERNAGKRKTSLSQVHADQMSAREESNAQGALVTHSPRNSSSLLTTVLTIATTDRVGLEGLHTRISQYMEKLILRVVLGAASVRHVGSVEGLLLLAEWVPHISAEECARDAAASNGPPHQVQVTAEDSVSWNLIGLAVRQAYLLHLERYSFRGECKDEDKLDYHRNRLAWIFTYLADRQISIQMGQAFWCRGPGLSTRFTIEDYPYLRPQKANGVDYASFVQAQVELTTIFGNVHDILYASKTRTVQLMLMGDYTKYLDDSSKALAMWKEAWANVDLPPHLTGLLCLQFEYLRLYINAFAFQAVLYRMPKGPAGSDSGKHSYFPYSVMASADGRHIYIAIDAAKSVLKYLMERLNSTKHLRYIPVRFYLYEIHASVFLFKALTVGALSSEEQQTCTTLVRQFIAMLKSAATSPSHIASRYGKLLTGLWFQGQTTPETADDFVQSRHSGQNPLPSPIDLDEFTNTSVIHSAGPFQDEFSTQQLLSFLDPTEGLECPDNFLSNLPFLRGGFPDLDNHGVGQLLMDL</sequence>
<evidence type="ECO:0000256" key="2">
    <source>
        <dbReference type="ARBA" id="ARBA00023015"/>
    </source>
</evidence>
<dbReference type="EMBL" id="ML738598">
    <property type="protein sequence ID" value="KAE8165767.1"/>
    <property type="molecule type" value="Genomic_DNA"/>
</dbReference>
<dbReference type="GO" id="GO:0005634">
    <property type="term" value="C:nucleus"/>
    <property type="evidence" value="ECO:0007669"/>
    <property type="project" value="TreeGrafter"/>
</dbReference>
<accession>A0A5N6V4Q9</accession>
<dbReference type="GO" id="GO:0003677">
    <property type="term" value="F:DNA binding"/>
    <property type="evidence" value="ECO:0007669"/>
    <property type="project" value="UniProtKB-KW"/>
</dbReference>
<dbReference type="GO" id="GO:0000981">
    <property type="term" value="F:DNA-binding transcription factor activity, RNA polymerase II-specific"/>
    <property type="evidence" value="ECO:0007669"/>
    <property type="project" value="InterPro"/>
</dbReference>
<dbReference type="SMART" id="SM00066">
    <property type="entry name" value="GAL4"/>
    <property type="match status" value="1"/>
</dbReference>
<evidence type="ECO:0000313" key="8">
    <source>
        <dbReference type="Proteomes" id="UP000326950"/>
    </source>
</evidence>